<dbReference type="Pfam" id="PF09004">
    <property type="entry name" value="ALKBH8_N"/>
    <property type="match status" value="1"/>
</dbReference>
<gene>
    <name evidence="10" type="ORF">UPYG_G00232300</name>
</gene>
<dbReference type="InterPro" id="IPR015095">
    <property type="entry name" value="AlkB_hom8_N"/>
</dbReference>
<dbReference type="SMART" id="SM00503">
    <property type="entry name" value="SynN"/>
    <property type="match status" value="1"/>
</dbReference>
<dbReference type="SMART" id="SM00397">
    <property type="entry name" value="t_SNARE"/>
    <property type="match status" value="1"/>
</dbReference>
<proteinExistence type="inferred from homology"/>
<dbReference type="PROSITE" id="PS50192">
    <property type="entry name" value="T_SNARE"/>
    <property type="match status" value="1"/>
</dbReference>
<evidence type="ECO:0000313" key="11">
    <source>
        <dbReference type="Proteomes" id="UP001557470"/>
    </source>
</evidence>
<protein>
    <recommendedName>
        <fullName evidence="12">t-SNARE coiled-coil homology domain-containing protein</fullName>
    </recommendedName>
</protein>
<feature type="compositionally biased region" description="Acidic residues" evidence="7">
    <location>
        <begin position="298"/>
        <end position="312"/>
    </location>
</feature>
<dbReference type="InterPro" id="IPR043502">
    <property type="entry name" value="DNA/RNA_pol_sf"/>
</dbReference>
<evidence type="ECO:0000256" key="5">
    <source>
        <dbReference type="ARBA" id="ARBA00023136"/>
    </source>
</evidence>
<evidence type="ECO:0000256" key="1">
    <source>
        <dbReference type="ARBA" id="ARBA00004184"/>
    </source>
</evidence>
<dbReference type="Gene3D" id="1.20.5.110">
    <property type="match status" value="1"/>
</dbReference>
<dbReference type="InterPro" id="IPR000727">
    <property type="entry name" value="T_SNARE_dom"/>
</dbReference>
<keyword evidence="5" id="KW-0472">Membrane</keyword>
<dbReference type="SUPFAM" id="SSF47661">
    <property type="entry name" value="t-snare proteins"/>
    <property type="match status" value="1"/>
</dbReference>
<dbReference type="CDD" id="cd15878">
    <property type="entry name" value="SNARE_syntaxin11"/>
    <property type="match status" value="1"/>
</dbReference>
<dbReference type="SUPFAM" id="SSF56672">
    <property type="entry name" value="DNA/RNA polymerases"/>
    <property type="match status" value="1"/>
</dbReference>
<dbReference type="Pfam" id="PF00804">
    <property type="entry name" value="Syntaxin"/>
    <property type="match status" value="1"/>
</dbReference>
<dbReference type="PANTHER" id="PTHR19957">
    <property type="entry name" value="SYNTAXIN"/>
    <property type="match status" value="1"/>
</dbReference>
<evidence type="ECO:0008006" key="12">
    <source>
        <dbReference type="Google" id="ProtNLM"/>
    </source>
</evidence>
<dbReference type="Pfam" id="PF05739">
    <property type="entry name" value="SNARE"/>
    <property type="match status" value="1"/>
</dbReference>
<evidence type="ECO:0000259" key="9">
    <source>
        <dbReference type="PROSITE" id="PS50878"/>
    </source>
</evidence>
<dbReference type="PROSITE" id="PS50878">
    <property type="entry name" value="RT_POL"/>
    <property type="match status" value="1"/>
</dbReference>
<dbReference type="InterPro" id="IPR000477">
    <property type="entry name" value="RT_dom"/>
</dbReference>
<dbReference type="Pfam" id="PF00078">
    <property type="entry name" value="RVT_1"/>
    <property type="match status" value="1"/>
</dbReference>
<feature type="domain" description="T-SNARE coiled-coil homology" evidence="8">
    <location>
        <begin position="489"/>
        <end position="551"/>
    </location>
</feature>
<evidence type="ECO:0000256" key="2">
    <source>
        <dbReference type="ARBA" id="ARBA00009063"/>
    </source>
</evidence>
<dbReference type="InterPro" id="IPR006012">
    <property type="entry name" value="Syntaxin/epimorphin_CS"/>
</dbReference>
<organism evidence="10 11">
    <name type="scientific">Umbra pygmaea</name>
    <name type="common">Eastern mudminnow</name>
    <dbReference type="NCBI Taxonomy" id="75934"/>
    <lineage>
        <taxon>Eukaryota</taxon>
        <taxon>Metazoa</taxon>
        <taxon>Chordata</taxon>
        <taxon>Craniata</taxon>
        <taxon>Vertebrata</taxon>
        <taxon>Euteleostomi</taxon>
        <taxon>Actinopterygii</taxon>
        <taxon>Neopterygii</taxon>
        <taxon>Teleostei</taxon>
        <taxon>Protacanthopterygii</taxon>
        <taxon>Esociformes</taxon>
        <taxon>Umbridae</taxon>
        <taxon>Umbra</taxon>
    </lineage>
</organism>
<feature type="domain" description="Reverse transcriptase" evidence="9">
    <location>
        <begin position="1"/>
        <end position="121"/>
    </location>
</feature>
<evidence type="ECO:0000256" key="6">
    <source>
        <dbReference type="RuleBase" id="RU003858"/>
    </source>
</evidence>
<keyword evidence="3" id="KW-0813">Transport</keyword>
<evidence type="ECO:0000256" key="3">
    <source>
        <dbReference type="ARBA" id="ARBA00022448"/>
    </source>
</evidence>
<dbReference type="FunFam" id="1.20.5.110:FF:000022">
    <property type="entry name" value="Syntaxin 19"/>
    <property type="match status" value="1"/>
</dbReference>
<comment type="caution">
    <text evidence="10">The sequence shown here is derived from an EMBL/GenBank/DDBJ whole genome shotgun (WGS) entry which is preliminary data.</text>
</comment>
<sequence>MKIKPQYVRLENSVSSTVLSSMGAPQGTVLAPFLFTIYTADFQYNTDRCFLQKYSDDTTVVGLIRGDDEEEYRGTLNNFVQWSADHHLHLNTTKTKEMVVDFRRGRRRIQPTPVTTRGTEVELVVNHKYLGAQLDSKLDWKCHMESVYCKGQSQLYFLRRLRSFNICQPFLGSVYQTVVASALFFAVACWGDSVRTADRNRVDKLIKKAGSVVGAELGTVQQVAGARTLIKLGSILANPAHPLNLLKVMNSSTFSQRLLAPRCKSERYRRASNIRSTISSRMRDRLKDLQGVTPTHSDEDDGGQGDKDEDTEMQQQSVLFEDEDLMDGIFREAQSVRKDIVLLQMDVKRLGKQNTRFLTSVRRFSSIKRDTNDIARGIKTQGEGIYKRLERIGTKHKELEDEHGAHSALVRMVHAQYISLTAAFHEAMSEYNQAEMSQRENCKTRIQRQAEIMGKEVTGEQIEEMVETGKWNVFSDNLLTDGRTARSALTEIENRHKELLELESRIRDIHELFFQMALLVEEQGAMVDNIEANVLATADFVSKAQAEIKRAVKYKKNNPCRKLFCCCFPCCNK</sequence>
<evidence type="ECO:0000256" key="7">
    <source>
        <dbReference type="SAM" id="MobiDB-lite"/>
    </source>
</evidence>
<feature type="region of interest" description="Disordered" evidence="7">
    <location>
        <begin position="288"/>
        <end position="312"/>
    </location>
</feature>
<name>A0ABD0WII6_UMBPY</name>
<dbReference type="InterPro" id="IPR010989">
    <property type="entry name" value="SNARE"/>
</dbReference>
<accession>A0ABD0WII6</accession>
<dbReference type="PANTHER" id="PTHR19957:SF30">
    <property type="entry name" value="SYNTAXIN-11"/>
    <property type="match status" value="1"/>
</dbReference>
<dbReference type="CDD" id="cd00179">
    <property type="entry name" value="SynN"/>
    <property type="match status" value="1"/>
</dbReference>
<dbReference type="Proteomes" id="UP001557470">
    <property type="component" value="Unassembled WGS sequence"/>
</dbReference>
<dbReference type="InterPro" id="IPR045242">
    <property type="entry name" value="Syntaxin"/>
</dbReference>
<dbReference type="FunFam" id="1.20.58.70:FF:000042">
    <property type="entry name" value="Syntaxin 11b, tandem duplicate 2"/>
    <property type="match status" value="1"/>
</dbReference>
<dbReference type="Gene3D" id="1.20.58.70">
    <property type="match status" value="1"/>
</dbReference>
<evidence type="ECO:0000259" key="8">
    <source>
        <dbReference type="PROSITE" id="PS50192"/>
    </source>
</evidence>
<evidence type="ECO:0000313" key="10">
    <source>
        <dbReference type="EMBL" id="KAL0969788.1"/>
    </source>
</evidence>
<dbReference type="AlphaFoldDB" id="A0ABD0WII6"/>
<dbReference type="EMBL" id="JAGEUA010000007">
    <property type="protein sequence ID" value="KAL0969788.1"/>
    <property type="molecule type" value="Genomic_DNA"/>
</dbReference>
<dbReference type="PROSITE" id="PS00914">
    <property type="entry name" value="SYNTAXIN"/>
    <property type="match status" value="1"/>
</dbReference>
<evidence type="ECO:0000256" key="4">
    <source>
        <dbReference type="ARBA" id="ARBA00023054"/>
    </source>
</evidence>
<dbReference type="GO" id="GO:0012505">
    <property type="term" value="C:endomembrane system"/>
    <property type="evidence" value="ECO:0007669"/>
    <property type="project" value="UniProtKB-SubCell"/>
</dbReference>
<comment type="similarity">
    <text evidence="2 6">Belongs to the syntaxin family.</text>
</comment>
<dbReference type="InterPro" id="IPR042781">
    <property type="entry name" value="Syntaxin11_SNARE"/>
</dbReference>
<keyword evidence="4" id="KW-0175">Coiled coil</keyword>
<keyword evidence="11" id="KW-1185">Reference proteome</keyword>
<dbReference type="InterPro" id="IPR006011">
    <property type="entry name" value="Syntaxin_N"/>
</dbReference>
<reference evidence="10 11" key="1">
    <citation type="submission" date="2024-06" db="EMBL/GenBank/DDBJ databases">
        <authorList>
            <person name="Pan Q."/>
            <person name="Wen M."/>
            <person name="Jouanno E."/>
            <person name="Zahm M."/>
            <person name="Klopp C."/>
            <person name="Cabau C."/>
            <person name="Louis A."/>
            <person name="Berthelot C."/>
            <person name="Parey E."/>
            <person name="Roest Crollius H."/>
            <person name="Montfort J."/>
            <person name="Robinson-Rechavi M."/>
            <person name="Bouchez O."/>
            <person name="Lampietro C."/>
            <person name="Lopez Roques C."/>
            <person name="Donnadieu C."/>
            <person name="Postlethwait J."/>
            <person name="Bobe J."/>
            <person name="Verreycken H."/>
            <person name="Guiguen Y."/>
        </authorList>
    </citation>
    <scope>NUCLEOTIDE SEQUENCE [LARGE SCALE GENOMIC DNA]</scope>
    <source>
        <strain evidence="10">Up_M1</strain>
        <tissue evidence="10">Testis</tissue>
    </source>
</reference>
<comment type="subcellular location">
    <subcellularLocation>
        <location evidence="1">Endomembrane system</location>
        <topology evidence="1">Peripheral membrane protein</topology>
    </subcellularLocation>
</comment>